<evidence type="ECO:0000256" key="10">
    <source>
        <dbReference type="ARBA" id="ARBA00023002"/>
    </source>
</evidence>
<dbReference type="RefSeq" id="WP_088562932.1">
    <property type="nucleotide sequence ID" value="NZ_FYEH01000019.1"/>
</dbReference>
<evidence type="ECO:0000313" key="18">
    <source>
        <dbReference type="EMBL" id="SNB78709.1"/>
    </source>
</evidence>
<evidence type="ECO:0000256" key="4">
    <source>
        <dbReference type="ARBA" id="ARBA00014689"/>
    </source>
</evidence>
<dbReference type="GO" id="GO:0009319">
    <property type="term" value="C:cytochrome o ubiquinol oxidase complex"/>
    <property type="evidence" value="ECO:0007669"/>
    <property type="project" value="TreeGrafter"/>
</dbReference>
<evidence type="ECO:0000256" key="14">
    <source>
        <dbReference type="ARBA" id="ARBA00030211"/>
    </source>
</evidence>
<comment type="subunit">
    <text evidence="3">Heterooctamer of two A chains, two B chains, two C chains and two D chains.</text>
</comment>
<organism evidence="18 19">
    <name type="scientific">Arboricoccus pini</name>
    <dbReference type="NCBI Taxonomy" id="1963835"/>
    <lineage>
        <taxon>Bacteria</taxon>
        <taxon>Pseudomonadati</taxon>
        <taxon>Pseudomonadota</taxon>
        <taxon>Alphaproteobacteria</taxon>
        <taxon>Geminicoccales</taxon>
        <taxon>Geminicoccaceae</taxon>
        <taxon>Arboricoccus</taxon>
    </lineage>
</organism>
<evidence type="ECO:0000256" key="17">
    <source>
        <dbReference type="SAM" id="Phobius"/>
    </source>
</evidence>
<dbReference type="AlphaFoldDB" id="A0A212S0V2"/>
<evidence type="ECO:0000256" key="9">
    <source>
        <dbReference type="ARBA" id="ARBA00022989"/>
    </source>
</evidence>
<evidence type="ECO:0000256" key="6">
    <source>
        <dbReference type="ARBA" id="ARBA00022475"/>
    </source>
</evidence>
<keyword evidence="11 17" id="KW-0472">Membrane</keyword>
<protein>
    <recommendedName>
        <fullName evidence="4">Cytochrome bo(3) ubiquinol oxidase subunit 4</fullName>
    </recommendedName>
    <alternativeName>
        <fullName evidence="16">Cytochrome o ubiquinol oxidase subunit 4</fullName>
    </alternativeName>
    <alternativeName>
        <fullName evidence="13">Oxidase bo(3) subunit 4</fullName>
    </alternativeName>
    <alternativeName>
        <fullName evidence="14">Ubiquinol oxidase polypeptide IV</fullName>
    </alternativeName>
    <alternativeName>
        <fullName evidence="15">Ubiquinol oxidase subunit 4</fullName>
    </alternativeName>
</protein>
<keyword evidence="10" id="KW-0560">Oxidoreductase</keyword>
<dbReference type="InterPro" id="IPR050968">
    <property type="entry name" value="Cytochrome_c_oxidase_bac_sub4"/>
</dbReference>
<dbReference type="OrthoDB" id="2375888at2"/>
<evidence type="ECO:0000256" key="3">
    <source>
        <dbReference type="ARBA" id="ARBA00011700"/>
    </source>
</evidence>
<feature type="transmembrane region" description="Helical" evidence="17">
    <location>
        <begin position="79"/>
        <end position="101"/>
    </location>
</feature>
<keyword evidence="8" id="KW-0249">Electron transport</keyword>
<sequence length="139" mass="15133">MSSARDVHSGTGHGSVGSYVSGLVLAVLLTVVPFMLIMTKAFSPTTLALIALVFAVIQIVVHLVYFLHMDGSAEQHWTILSMVFTIVTVAFVIMGSIWIMYHLDNNMMPGMVRPSPELELPNGGEAPMDMQNMDHSTTP</sequence>
<keyword evidence="6" id="KW-1003">Cell membrane</keyword>
<dbReference type="GO" id="GO:0015078">
    <property type="term" value="F:proton transmembrane transporter activity"/>
    <property type="evidence" value="ECO:0007669"/>
    <property type="project" value="TreeGrafter"/>
</dbReference>
<name>A0A212S0V2_9PROT</name>
<dbReference type="PANTHER" id="PTHR36835:SF1">
    <property type="entry name" value="CYTOCHROME BO(3) UBIQUINOL OXIDASE SUBUNIT 4"/>
    <property type="match status" value="1"/>
</dbReference>
<dbReference type="EMBL" id="FYEH01000019">
    <property type="protein sequence ID" value="SNB78709.1"/>
    <property type="molecule type" value="Genomic_DNA"/>
</dbReference>
<comment type="similarity">
    <text evidence="2">Belongs to the cytochrome c oxidase bacterial subunit 4 family.</text>
</comment>
<dbReference type="Pfam" id="PF03626">
    <property type="entry name" value="COX4_pro"/>
    <property type="match status" value="1"/>
</dbReference>
<evidence type="ECO:0000256" key="16">
    <source>
        <dbReference type="ARBA" id="ARBA00032185"/>
    </source>
</evidence>
<evidence type="ECO:0000256" key="13">
    <source>
        <dbReference type="ARBA" id="ARBA00030071"/>
    </source>
</evidence>
<gene>
    <name evidence="18" type="ORF">SAMN07250955_11928</name>
</gene>
<feature type="transmembrane region" description="Helical" evidence="17">
    <location>
        <begin position="46"/>
        <end position="67"/>
    </location>
</feature>
<feature type="transmembrane region" description="Helical" evidence="17">
    <location>
        <begin position="20"/>
        <end position="39"/>
    </location>
</feature>
<evidence type="ECO:0000256" key="11">
    <source>
        <dbReference type="ARBA" id="ARBA00023136"/>
    </source>
</evidence>
<evidence type="ECO:0000256" key="1">
    <source>
        <dbReference type="ARBA" id="ARBA00004651"/>
    </source>
</evidence>
<proteinExistence type="inferred from homology"/>
<evidence type="ECO:0000256" key="2">
    <source>
        <dbReference type="ARBA" id="ARBA00008079"/>
    </source>
</evidence>
<dbReference type="PANTHER" id="PTHR36835">
    <property type="entry name" value="CYTOCHROME BO(3) UBIQUINOL OXIDASE SUBUNIT 4"/>
    <property type="match status" value="1"/>
</dbReference>
<comment type="function">
    <text evidence="12">Cytochrome bo(3) ubiquinol terminal oxidase is the component of the aerobic respiratory chain of E.coli that predominates when cells are grown at high aeration. Has proton pump activity across the membrane in addition to electron transfer, pumping 2 protons/electron.</text>
</comment>
<evidence type="ECO:0000256" key="15">
    <source>
        <dbReference type="ARBA" id="ARBA00031887"/>
    </source>
</evidence>
<dbReference type="NCBIfam" id="TIGR02847">
    <property type="entry name" value="CyoD"/>
    <property type="match status" value="1"/>
</dbReference>
<dbReference type="GO" id="GO:0009486">
    <property type="term" value="F:cytochrome bo3 ubiquinol oxidase activity"/>
    <property type="evidence" value="ECO:0007669"/>
    <property type="project" value="InterPro"/>
</dbReference>
<dbReference type="InterPro" id="IPR014210">
    <property type="entry name" value="Cyt_o_ubiqinol_oxidase_su4"/>
</dbReference>
<evidence type="ECO:0000256" key="5">
    <source>
        <dbReference type="ARBA" id="ARBA00022448"/>
    </source>
</evidence>
<dbReference type="GO" id="GO:0015990">
    <property type="term" value="P:electron transport coupled proton transport"/>
    <property type="evidence" value="ECO:0007669"/>
    <property type="project" value="InterPro"/>
</dbReference>
<keyword evidence="5" id="KW-0813">Transport</keyword>
<keyword evidence="19" id="KW-1185">Reference proteome</keyword>
<dbReference type="GO" id="GO:0019646">
    <property type="term" value="P:aerobic electron transport chain"/>
    <property type="evidence" value="ECO:0007669"/>
    <property type="project" value="TreeGrafter"/>
</dbReference>
<dbReference type="GO" id="GO:0005886">
    <property type="term" value="C:plasma membrane"/>
    <property type="evidence" value="ECO:0007669"/>
    <property type="project" value="UniProtKB-SubCell"/>
</dbReference>
<evidence type="ECO:0000313" key="19">
    <source>
        <dbReference type="Proteomes" id="UP000197065"/>
    </source>
</evidence>
<accession>A0A212S0V2</accession>
<dbReference type="InterPro" id="IPR005171">
    <property type="entry name" value="Cyt_c_oxidase_su4_prok"/>
</dbReference>
<keyword evidence="9 17" id="KW-1133">Transmembrane helix</keyword>
<dbReference type="Proteomes" id="UP000197065">
    <property type="component" value="Unassembled WGS sequence"/>
</dbReference>
<reference evidence="18 19" key="1">
    <citation type="submission" date="2017-06" db="EMBL/GenBank/DDBJ databases">
        <authorList>
            <person name="Kim H.J."/>
            <person name="Triplett B.A."/>
        </authorList>
    </citation>
    <scope>NUCLEOTIDE SEQUENCE [LARGE SCALE GENOMIC DNA]</scope>
    <source>
        <strain evidence="18 19">B29T1</strain>
    </source>
</reference>
<evidence type="ECO:0000256" key="8">
    <source>
        <dbReference type="ARBA" id="ARBA00022982"/>
    </source>
</evidence>
<keyword evidence="7 17" id="KW-0812">Transmembrane</keyword>
<comment type="subcellular location">
    <subcellularLocation>
        <location evidence="1">Cell membrane</location>
        <topology evidence="1">Multi-pass membrane protein</topology>
    </subcellularLocation>
</comment>
<evidence type="ECO:0000256" key="7">
    <source>
        <dbReference type="ARBA" id="ARBA00022692"/>
    </source>
</evidence>
<evidence type="ECO:0000256" key="12">
    <source>
        <dbReference type="ARBA" id="ARBA00025694"/>
    </source>
</evidence>